<dbReference type="InterPro" id="IPR041082">
    <property type="entry name" value="Suv3_C_1"/>
</dbReference>
<dbReference type="Gene3D" id="3.40.50.300">
    <property type="entry name" value="P-loop containing nucleotide triphosphate hydrolases"/>
    <property type="match status" value="2"/>
</dbReference>
<keyword evidence="13" id="KW-0378">Hydrolase</keyword>
<feature type="transmembrane region" description="Helical" evidence="31">
    <location>
        <begin position="913"/>
        <end position="934"/>
    </location>
</feature>
<dbReference type="Gene3D" id="1.20.272.40">
    <property type="match status" value="1"/>
</dbReference>
<dbReference type="Pfam" id="PF00271">
    <property type="entry name" value="Helicase_C"/>
    <property type="match status" value="1"/>
</dbReference>
<dbReference type="InterPro" id="IPR001650">
    <property type="entry name" value="Helicase_C-like"/>
</dbReference>
<dbReference type="InterPro" id="IPR022192">
    <property type="entry name" value="SUV3_C"/>
</dbReference>
<accession>A0A8X8YJW3</accession>
<evidence type="ECO:0000259" key="32">
    <source>
        <dbReference type="PROSITE" id="PS51192"/>
    </source>
</evidence>
<evidence type="ECO:0000256" key="3">
    <source>
        <dbReference type="ARBA" id="ARBA00004123"/>
    </source>
</evidence>
<feature type="domain" description="Helicase ATP-binding" evidence="32">
    <location>
        <begin position="252"/>
        <end position="368"/>
    </location>
</feature>
<dbReference type="PANTHER" id="PTHR12131:SF28">
    <property type="entry name" value="DEXH-BOX ATP-DEPENDENT RNA HELICASE DEXH18, MITOCHONDRIAL"/>
    <property type="match status" value="1"/>
</dbReference>
<keyword evidence="22 31" id="KW-0472">Membrane</keyword>
<organism evidence="34">
    <name type="scientific">Salvia splendens</name>
    <name type="common">Scarlet sage</name>
    <dbReference type="NCBI Taxonomy" id="180675"/>
    <lineage>
        <taxon>Eukaryota</taxon>
        <taxon>Viridiplantae</taxon>
        <taxon>Streptophyta</taxon>
        <taxon>Embryophyta</taxon>
        <taxon>Tracheophyta</taxon>
        <taxon>Spermatophyta</taxon>
        <taxon>Magnoliopsida</taxon>
        <taxon>eudicotyledons</taxon>
        <taxon>Gunneridae</taxon>
        <taxon>Pentapetalae</taxon>
        <taxon>asterids</taxon>
        <taxon>lamiids</taxon>
        <taxon>Lamiales</taxon>
        <taxon>Lamiaceae</taxon>
        <taxon>Nepetoideae</taxon>
        <taxon>Mentheae</taxon>
        <taxon>Salviinae</taxon>
        <taxon>Salvia</taxon>
        <taxon>Salvia subgen. Calosphace</taxon>
        <taxon>core Calosphace</taxon>
    </lineage>
</organism>
<dbReference type="GO" id="GO:0005524">
    <property type="term" value="F:ATP binding"/>
    <property type="evidence" value="ECO:0007669"/>
    <property type="project" value="UniProtKB-KW"/>
</dbReference>
<keyword evidence="14" id="KW-0347">Helicase</keyword>
<dbReference type="GO" id="GO:0042645">
    <property type="term" value="C:mitochondrial nucleoid"/>
    <property type="evidence" value="ECO:0007669"/>
    <property type="project" value="UniProtKB-SubCell"/>
</dbReference>
<evidence type="ECO:0000256" key="27">
    <source>
        <dbReference type="ARBA" id="ARBA00047984"/>
    </source>
</evidence>
<dbReference type="Pfam" id="PF12513">
    <property type="entry name" value="SUV3_C"/>
    <property type="match status" value="1"/>
</dbReference>
<name>A0A8X8YJW3_SALSN</name>
<dbReference type="PRINTS" id="PR00660">
    <property type="entry name" value="ERLUMENR"/>
</dbReference>
<dbReference type="AlphaFoldDB" id="A0A8X8YJW3"/>
<feature type="transmembrane region" description="Helical" evidence="31">
    <location>
        <begin position="1043"/>
        <end position="1065"/>
    </location>
</feature>
<evidence type="ECO:0000256" key="9">
    <source>
        <dbReference type="ARBA" id="ARBA00012552"/>
    </source>
</evidence>
<dbReference type="Gene3D" id="1.20.58.1080">
    <property type="match status" value="1"/>
</dbReference>
<feature type="transmembrane region" description="Helical" evidence="31">
    <location>
        <begin position="946"/>
        <end position="964"/>
    </location>
</feature>
<evidence type="ECO:0000256" key="12">
    <source>
        <dbReference type="ARBA" id="ARBA00022741"/>
    </source>
</evidence>
<evidence type="ECO:0000256" key="11">
    <source>
        <dbReference type="ARBA" id="ARBA00022692"/>
    </source>
</evidence>
<evidence type="ECO:0000256" key="5">
    <source>
        <dbReference type="ARBA" id="ARBA00004477"/>
    </source>
</evidence>
<dbReference type="EMBL" id="PNBA02000002">
    <property type="protein sequence ID" value="KAG6433159.1"/>
    <property type="molecule type" value="Genomic_DNA"/>
</dbReference>
<keyword evidence="26" id="KW-1135">Mitochondrion nucleoid</keyword>
<keyword evidence="24" id="KW-0325">Glycoprotein</keyword>
<dbReference type="PROSITE" id="PS51192">
    <property type="entry name" value="HELICASE_ATP_BIND_1"/>
    <property type="match status" value="1"/>
</dbReference>
<feature type="domain" description="Helicase C-terminal" evidence="33">
    <location>
        <begin position="411"/>
        <end position="564"/>
    </location>
</feature>
<dbReference type="CDD" id="cd17913">
    <property type="entry name" value="DEXQc_Suv3"/>
    <property type="match status" value="1"/>
</dbReference>
<comment type="similarity">
    <text evidence="6">Belongs to the helicase family.</text>
</comment>
<evidence type="ECO:0000256" key="25">
    <source>
        <dbReference type="ARBA" id="ARBA00023242"/>
    </source>
</evidence>
<evidence type="ECO:0000256" key="24">
    <source>
        <dbReference type="ARBA" id="ARBA00023180"/>
    </source>
</evidence>
<dbReference type="InterPro" id="IPR000133">
    <property type="entry name" value="ER_ret_rcpt"/>
</dbReference>
<evidence type="ECO:0000313" key="34">
    <source>
        <dbReference type="EMBL" id="KAG6433159.1"/>
    </source>
</evidence>
<evidence type="ECO:0000256" key="22">
    <source>
        <dbReference type="ARBA" id="ARBA00023136"/>
    </source>
</evidence>
<dbReference type="FunFam" id="1.20.58.1080:FF:000002">
    <property type="entry name" value="DExH-box ATP-dependent RNA helicase DExH18 mitochondrial"/>
    <property type="match status" value="1"/>
</dbReference>
<evidence type="ECO:0000256" key="21">
    <source>
        <dbReference type="ARBA" id="ARBA00023128"/>
    </source>
</evidence>
<dbReference type="InterPro" id="IPR014001">
    <property type="entry name" value="Helicase_ATP-bd"/>
</dbReference>
<evidence type="ECO:0000256" key="23">
    <source>
        <dbReference type="ARBA" id="ARBA00023170"/>
    </source>
</evidence>
<sequence length="1081" mass="123057">MARAAAKRLFSLYSCKTRYLFAARNLFHHCRPALACRTAALQIPSHGQLPQRELILFTKFDVFPYFRGHCFCSLSENENLTLDSTQIVENKAEANGLDGEEMIIESENECTGLEEKRSNFVEISLRDPLDIYKELKDAPGSKMQSRSDWDTVNEIFRCFCQSGWASNQALAVYIGASFFPLAGRKFAAFFKKKCSNDLVRYLVSVGPGDQADKFLFPIFVEYCMEEFPDEIKRFREMVESADMTQPHTWFPFARAMKRKIVYHCGPTNSGKTYNALQRFMEAKKGVYCSPLRLLAMEVFDRVNASGVYCSLVTGQEKKEFPFSNHVACTVEMVSTDELYEVAVIDEIQMIADPCRGYAWTRALLGLKADEIHLCGDPSVLDVIRKICSDTGDELVEQRYERFKPLVVEAKTLLGDLKNVKSGDCIVAFSRREIFEVKLAIEKYTKHRCCVIYGALPPETRRQQASLFNEQDNEYDILVASDAVGMGLNLNIRRVVFYNLTKYNGDKMVPVPASQVKQIAGRAGRRGSVYPDGLTTTLHLDDLEYLIECLKKPFDVVKRVGLYPFFEQVELFAAQLPDLKFPKLLEKFSENCRLDGSYFLAQNLHIRKIANMLERIQGLSLEDRFNFCFAPVNIRDPKAMFHLMKFAHSYAQELPVNIAMGMPKCAARNDAELLDLETRHQVVSMYLWLSNHFEEEQFPYVKKAESMATDIAELLGESLLRACWKPESRGAPKPKPQEKQDGNAQTLKALEKEDGYQRPMSIIKLREQFISKGWEISNYTETGESNSINPGYEITLAFAARNLNSKIFAMGRKRSAPLNKLFALVRRQSTKVKTFVATVSILAALVALRFLVHDHNHFFVASESIHFAGILVLIYKLTTKKSCSGLSLKTQELTAMFLAARLCCSWFMEGDIHTFLDFVTLVATLWVVYMMRFKLRSTYIADLDNMPLYYVAVPSAILALFIHPYTHHAHAGRMLWAFSVYAESICVLPQLRMIQNTKMIEPFTANYVFALGVARFLGCAHWIIKVYDSAGAYLFLVGASYAWLPVVLLTEIVQTFILVDFCYYYIKSMMNGQLLVSLSSPV</sequence>
<evidence type="ECO:0000256" key="4">
    <source>
        <dbReference type="ARBA" id="ARBA00004436"/>
    </source>
</evidence>
<reference evidence="34" key="2">
    <citation type="submission" date="2020-08" db="EMBL/GenBank/DDBJ databases">
        <title>Plant Genome Project.</title>
        <authorList>
            <person name="Zhang R.-G."/>
        </authorList>
    </citation>
    <scope>NUCLEOTIDE SEQUENCE</scope>
    <source>
        <strain evidence="34">Huo1</strain>
        <tissue evidence="34">Leaf</tissue>
    </source>
</reference>
<evidence type="ECO:0000256" key="10">
    <source>
        <dbReference type="ARBA" id="ARBA00022448"/>
    </source>
</evidence>
<evidence type="ECO:0000256" key="15">
    <source>
        <dbReference type="ARBA" id="ARBA00022824"/>
    </source>
</evidence>
<dbReference type="GO" id="GO:0045025">
    <property type="term" value="C:mitochondrial degradosome"/>
    <property type="evidence" value="ECO:0007669"/>
    <property type="project" value="TreeGrafter"/>
</dbReference>
<dbReference type="GO" id="GO:0015031">
    <property type="term" value="P:protein transport"/>
    <property type="evidence" value="ECO:0007669"/>
    <property type="project" value="UniProtKB-KW"/>
</dbReference>
<comment type="similarity">
    <text evidence="7">Belongs to the ERD2 family.</text>
</comment>
<dbReference type="InterPro" id="IPR027417">
    <property type="entry name" value="P-loop_NTPase"/>
</dbReference>
<comment type="cofactor">
    <cofactor evidence="1">
        <name>Mn(2+)</name>
        <dbReference type="ChEBI" id="CHEBI:29035"/>
    </cofactor>
</comment>
<dbReference type="Pfam" id="PF18147">
    <property type="entry name" value="Suv3_C_1"/>
    <property type="match status" value="1"/>
</dbReference>
<keyword evidence="17" id="KW-0931">ER-Golgi transport</keyword>
<comment type="catalytic activity">
    <reaction evidence="27">
        <text>ATP + H2O = ADP + phosphate + H(+)</text>
        <dbReference type="Rhea" id="RHEA:13065"/>
        <dbReference type="ChEBI" id="CHEBI:15377"/>
        <dbReference type="ChEBI" id="CHEBI:15378"/>
        <dbReference type="ChEBI" id="CHEBI:30616"/>
        <dbReference type="ChEBI" id="CHEBI:43474"/>
        <dbReference type="ChEBI" id="CHEBI:456216"/>
        <dbReference type="EC" id="3.6.4.13"/>
    </reaction>
</comment>
<dbReference type="InterPro" id="IPR044774">
    <property type="entry name" value="Suv3_DEXQc"/>
</dbReference>
<feature type="transmembrane region" description="Helical" evidence="31">
    <location>
        <begin position="833"/>
        <end position="851"/>
    </location>
</feature>
<dbReference type="CDD" id="cd18805">
    <property type="entry name" value="SF2_C_suv3"/>
    <property type="match status" value="1"/>
</dbReference>
<dbReference type="FunFam" id="3.40.50.300:FF:000957">
    <property type="entry name" value="ATP-dependent RNA helicase SUV3L, mitochondrial"/>
    <property type="match status" value="1"/>
</dbReference>
<comment type="subcellular location">
    <subcellularLocation>
        <location evidence="5">Endoplasmic reticulum membrane</location>
        <topology evidence="5">Multi-pass membrane protein</topology>
    </subcellularLocation>
    <subcellularLocation>
        <location evidence="4">Mitochondrion matrix</location>
        <location evidence="4">Mitochondrion nucleoid</location>
    </subcellularLocation>
    <subcellularLocation>
        <location evidence="3">Nucleus</location>
    </subcellularLocation>
</comment>
<comment type="cofactor">
    <cofactor evidence="2">
        <name>Mg(2+)</name>
        <dbReference type="ChEBI" id="CHEBI:18420"/>
    </cofactor>
</comment>
<dbReference type="GO" id="GO:0006621">
    <property type="term" value="P:protein retention in ER lumen"/>
    <property type="evidence" value="ECO:0007669"/>
    <property type="project" value="InterPro"/>
</dbReference>
<dbReference type="FunFam" id="3.40.50.300:FF:000269">
    <property type="entry name" value="ATP-dependent RNA helicase SUPV3L1, mitochondrial"/>
    <property type="match status" value="1"/>
</dbReference>
<keyword evidence="16" id="KW-0067">ATP-binding</keyword>
<dbReference type="GO" id="GO:0005634">
    <property type="term" value="C:nucleus"/>
    <property type="evidence" value="ECO:0007669"/>
    <property type="project" value="UniProtKB-SubCell"/>
</dbReference>
<evidence type="ECO:0000256" key="16">
    <source>
        <dbReference type="ARBA" id="ARBA00022840"/>
    </source>
</evidence>
<evidence type="ECO:0000256" key="8">
    <source>
        <dbReference type="ARBA" id="ARBA00011661"/>
    </source>
</evidence>
<evidence type="ECO:0000256" key="28">
    <source>
        <dbReference type="ARBA" id="ARBA00060772"/>
    </source>
</evidence>
<dbReference type="Pfam" id="PF00810">
    <property type="entry name" value="ER_lumen_recept"/>
    <property type="match status" value="1"/>
</dbReference>
<dbReference type="PROSITE" id="PS51194">
    <property type="entry name" value="HELICASE_CTER"/>
    <property type="match status" value="1"/>
</dbReference>
<dbReference type="GO" id="GO:0003724">
    <property type="term" value="F:RNA helicase activity"/>
    <property type="evidence" value="ECO:0007669"/>
    <property type="project" value="UniProtKB-EC"/>
</dbReference>
<keyword evidence="18" id="KW-0653">Protein transport</keyword>
<dbReference type="Pfam" id="PF23703">
    <property type="entry name" value="DExH18_N"/>
    <property type="match status" value="1"/>
</dbReference>
<evidence type="ECO:0000256" key="26">
    <source>
        <dbReference type="ARBA" id="ARBA00023271"/>
    </source>
</evidence>
<comment type="caution">
    <text evidence="34">The sequence shown here is derived from an EMBL/GenBank/DDBJ whole genome shotgun (WGS) entry which is preliminary data.</text>
</comment>
<dbReference type="GO" id="GO:0016787">
    <property type="term" value="F:hydrolase activity"/>
    <property type="evidence" value="ECO:0007669"/>
    <property type="project" value="UniProtKB-KW"/>
</dbReference>
<evidence type="ECO:0000256" key="7">
    <source>
        <dbReference type="ARBA" id="ARBA00010120"/>
    </source>
</evidence>
<evidence type="ECO:0000256" key="20">
    <source>
        <dbReference type="ARBA" id="ARBA00022989"/>
    </source>
</evidence>
<gene>
    <name evidence="34" type="ORF">SASPL_104767</name>
</gene>
<comment type="similarity">
    <text evidence="28">Belongs to the DExH box helicase family.</text>
</comment>
<evidence type="ECO:0000256" key="17">
    <source>
        <dbReference type="ARBA" id="ARBA00022892"/>
    </source>
</evidence>
<evidence type="ECO:0000256" key="29">
    <source>
        <dbReference type="ARBA" id="ARBA00072220"/>
    </source>
</evidence>
<feature type="transmembrane region" description="Helical" evidence="31">
    <location>
        <begin position="1002"/>
        <end position="1023"/>
    </location>
</feature>
<protein>
    <recommendedName>
        <fullName evidence="29">ATP-dependent RNA helicase SUV3L, mitochondrial</fullName>
        <ecNumber evidence="9">3.6.4.13</ecNumber>
    </recommendedName>
    <alternativeName>
        <fullName evidence="30">Protein SUPPRESSOR OF VAR 3-like</fullName>
    </alternativeName>
</protein>
<keyword evidence="11 31" id="KW-0812">Transmembrane</keyword>
<dbReference type="EC" id="3.6.4.13" evidence="9"/>
<dbReference type="GO" id="GO:0046923">
    <property type="term" value="F:ER retention sequence binding"/>
    <property type="evidence" value="ECO:0007669"/>
    <property type="project" value="InterPro"/>
</dbReference>
<dbReference type="GO" id="GO:0000965">
    <property type="term" value="P:mitochondrial RNA 3'-end processing"/>
    <property type="evidence" value="ECO:0007669"/>
    <property type="project" value="TreeGrafter"/>
</dbReference>
<dbReference type="SUPFAM" id="SSF52540">
    <property type="entry name" value="P-loop containing nucleoside triphosphate hydrolases"/>
    <property type="match status" value="1"/>
</dbReference>
<dbReference type="Proteomes" id="UP000298416">
    <property type="component" value="Unassembled WGS sequence"/>
</dbReference>
<comment type="subunit">
    <text evidence="8">Homodimer; in free form. Component of the mitochondrial degradosome (mtEXO) complex which is a heteropentamer containing 2 copies of SUPV3L1 and 3 copies of PNPT1.</text>
</comment>
<keyword evidence="10" id="KW-0813">Transport</keyword>
<evidence type="ECO:0000259" key="33">
    <source>
        <dbReference type="PROSITE" id="PS51194"/>
    </source>
</evidence>
<reference evidence="34" key="1">
    <citation type="submission" date="2018-01" db="EMBL/GenBank/DDBJ databases">
        <authorList>
            <person name="Mao J.F."/>
        </authorList>
    </citation>
    <scope>NUCLEOTIDE SEQUENCE</scope>
    <source>
        <strain evidence="34">Huo1</strain>
        <tissue evidence="34">Leaf</tissue>
    </source>
</reference>
<dbReference type="PANTHER" id="PTHR12131">
    <property type="entry name" value="ATP-DEPENDENT RNA AND DNA HELICASE"/>
    <property type="match status" value="1"/>
</dbReference>
<keyword evidence="35" id="KW-1185">Reference proteome</keyword>
<evidence type="ECO:0000256" key="2">
    <source>
        <dbReference type="ARBA" id="ARBA00001946"/>
    </source>
</evidence>
<evidence type="ECO:0000313" key="35">
    <source>
        <dbReference type="Proteomes" id="UP000298416"/>
    </source>
</evidence>
<proteinExistence type="inferred from homology"/>
<evidence type="ECO:0000256" key="30">
    <source>
        <dbReference type="ARBA" id="ARBA00080791"/>
    </source>
</evidence>
<evidence type="ECO:0000256" key="13">
    <source>
        <dbReference type="ARBA" id="ARBA00022801"/>
    </source>
</evidence>
<keyword evidence="21" id="KW-0496">Mitochondrion</keyword>
<keyword evidence="19" id="KW-0809">Transit peptide</keyword>
<evidence type="ECO:0000256" key="18">
    <source>
        <dbReference type="ARBA" id="ARBA00022927"/>
    </source>
</evidence>
<dbReference type="SMART" id="SM00490">
    <property type="entry name" value="HELICc"/>
    <property type="match status" value="1"/>
</dbReference>
<dbReference type="InterPro" id="IPR055206">
    <property type="entry name" value="DEXQc_SUV3"/>
</dbReference>
<evidence type="ECO:0000256" key="14">
    <source>
        <dbReference type="ARBA" id="ARBA00022806"/>
    </source>
</evidence>
<evidence type="ECO:0000256" key="31">
    <source>
        <dbReference type="SAM" id="Phobius"/>
    </source>
</evidence>
<dbReference type="FunFam" id="1.20.272.40:FF:000003">
    <property type="entry name" value="ATP-dependent RNA helicase SUV3L, mitochondrial"/>
    <property type="match status" value="1"/>
</dbReference>
<evidence type="ECO:0000256" key="6">
    <source>
        <dbReference type="ARBA" id="ARBA00008708"/>
    </source>
</evidence>
<dbReference type="Pfam" id="PF22527">
    <property type="entry name" value="DEXQc_Suv3"/>
    <property type="match status" value="1"/>
</dbReference>
<dbReference type="GO" id="GO:0016192">
    <property type="term" value="P:vesicle-mediated transport"/>
    <property type="evidence" value="ECO:0007669"/>
    <property type="project" value="UniProtKB-KW"/>
</dbReference>
<keyword evidence="25" id="KW-0539">Nucleus</keyword>
<dbReference type="InterPro" id="IPR050699">
    <property type="entry name" value="RNA-DNA_Helicase"/>
</dbReference>
<keyword evidence="20 31" id="KW-1133">Transmembrane helix</keyword>
<keyword evidence="12" id="KW-0547">Nucleotide-binding</keyword>
<dbReference type="GO" id="GO:0005789">
    <property type="term" value="C:endoplasmic reticulum membrane"/>
    <property type="evidence" value="ECO:0007669"/>
    <property type="project" value="UniProtKB-SubCell"/>
</dbReference>
<evidence type="ECO:0000256" key="1">
    <source>
        <dbReference type="ARBA" id="ARBA00001936"/>
    </source>
</evidence>
<dbReference type="InterPro" id="IPR056377">
    <property type="entry name" value="DExH18_N"/>
</dbReference>
<evidence type="ECO:0000256" key="19">
    <source>
        <dbReference type="ARBA" id="ARBA00022946"/>
    </source>
</evidence>
<keyword evidence="15" id="KW-0256">Endoplasmic reticulum</keyword>
<keyword evidence="23" id="KW-0675">Receptor</keyword>